<dbReference type="SUPFAM" id="SSF81321">
    <property type="entry name" value="Family A G protein-coupled receptor-like"/>
    <property type="match status" value="2"/>
</dbReference>
<dbReference type="GO" id="GO:0016907">
    <property type="term" value="F:G protein-coupled acetylcholine receptor activity"/>
    <property type="evidence" value="ECO:0007669"/>
    <property type="project" value="InterPro"/>
</dbReference>
<dbReference type="GO" id="GO:0005886">
    <property type="term" value="C:plasma membrane"/>
    <property type="evidence" value="ECO:0007669"/>
    <property type="project" value="UniProtKB-SubCell"/>
</dbReference>
<evidence type="ECO:0000256" key="7">
    <source>
        <dbReference type="ARBA" id="ARBA00023157"/>
    </source>
</evidence>
<dbReference type="PANTHER" id="PTHR24248:SF185">
    <property type="entry name" value="DOPAMINE RECEPTOR 2"/>
    <property type="match status" value="1"/>
</dbReference>
<accession>A0A1I7STW0</accession>
<dbReference type="Proteomes" id="UP000095284">
    <property type="component" value="Unplaced"/>
</dbReference>
<dbReference type="InterPro" id="IPR017452">
    <property type="entry name" value="GPCR_Rhodpsn_7TM"/>
</dbReference>
<dbReference type="PRINTS" id="PR00237">
    <property type="entry name" value="GPCRRHODOPSN"/>
</dbReference>
<feature type="domain" description="G-protein coupled receptors family 1 profile" evidence="13">
    <location>
        <begin position="40"/>
        <end position="674"/>
    </location>
</feature>
<evidence type="ECO:0000259" key="13">
    <source>
        <dbReference type="PROSITE" id="PS50262"/>
    </source>
</evidence>
<dbReference type="GO" id="GO:0071880">
    <property type="term" value="P:adenylate cyclase-activating adrenergic receptor signaling pathway"/>
    <property type="evidence" value="ECO:0007669"/>
    <property type="project" value="TreeGrafter"/>
</dbReference>
<dbReference type="FunFam" id="1.20.1070.10:FF:000365">
    <property type="entry name" value="Muscarinic acetylcholine receptor gar-2"/>
    <property type="match status" value="1"/>
</dbReference>
<dbReference type="AlphaFoldDB" id="A0A1I7STW0"/>
<name>A0A1I7STW0_BURXY</name>
<feature type="compositionally biased region" description="Basic residues" evidence="11">
    <location>
        <begin position="493"/>
        <end position="514"/>
    </location>
</feature>
<evidence type="ECO:0000256" key="11">
    <source>
        <dbReference type="SAM" id="MobiDB-lite"/>
    </source>
</evidence>
<dbReference type="GO" id="GO:0045202">
    <property type="term" value="C:synapse"/>
    <property type="evidence" value="ECO:0007669"/>
    <property type="project" value="GOC"/>
</dbReference>
<dbReference type="WBParaSite" id="BXY_1648000.1">
    <property type="protein sequence ID" value="BXY_1648000.1"/>
    <property type="gene ID" value="BXY_1648000"/>
</dbReference>
<keyword evidence="6 12" id="KW-0472">Membrane</keyword>
<feature type="compositionally biased region" description="Polar residues" evidence="11">
    <location>
        <begin position="551"/>
        <end position="560"/>
    </location>
</feature>
<feature type="compositionally biased region" description="Low complexity" evidence="11">
    <location>
        <begin position="515"/>
        <end position="528"/>
    </location>
</feature>
<dbReference type="InterPro" id="IPR000995">
    <property type="entry name" value="Musac_Ach_rcpt"/>
</dbReference>
<feature type="transmembrane region" description="Helical" evidence="12">
    <location>
        <begin position="101"/>
        <end position="121"/>
    </location>
</feature>
<keyword evidence="8 10" id="KW-0675">Receptor</keyword>
<feature type="compositionally biased region" description="Basic residues" evidence="11">
    <location>
        <begin position="338"/>
        <end position="347"/>
    </location>
</feature>
<comment type="subcellular location">
    <subcellularLocation>
        <location evidence="1">Cell membrane</location>
        <topology evidence="1">Multi-pass membrane protein</topology>
    </subcellularLocation>
</comment>
<dbReference type="PANTHER" id="PTHR24248">
    <property type="entry name" value="ADRENERGIC RECEPTOR-RELATED G-PROTEIN COUPLED RECEPTOR"/>
    <property type="match status" value="1"/>
</dbReference>
<feature type="region of interest" description="Disordered" evidence="11">
    <location>
        <begin position="493"/>
        <end position="572"/>
    </location>
</feature>
<keyword evidence="7" id="KW-1015">Disulfide bond</keyword>
<feature type="transmembrane region" description="Helical" evidence="12">
    <location>
        <begin position="62"/>
        <end position="81"/>
    </location>
</feature>
<evidence type="ECO:0000256" key="5">
    <source>
        <dbReference type="ARBA" id="ARBA00023040"/>
    </source>
</evidence>
<feature type="region of interest" description="Disordered" evidence="11">
    <location>
        <begin position="252"/>
        <end position="295"/>
    </location>
</feature>
<proteinExistence type="inferred from homology"/>
<keyword evidence="4 12" id="KW-1133">Transmembrane helix</keyword>
<sequence length="697" mass="78892">MNDSTAGLAPLPVWHSPYHPALQALIWIVATLLCLETIVGNAMVIIAYKLERSISKQVNNRYIVSLAVSDLIIGLEGIPLFTVYVVNGDRWPLGSIACETWLFLDYTLCLVSILTVLLITADRYMSVCHTAKYLKWQSPTKTQVLIIFSWVLPALIFGVMIYGWSILSGEEARAEDSTECSAPFLSNPYVNMGMYVAYYWTTLIAMLILYKGIHKAAKNLEKKAKAKEHRHIALLLTQRLGTQVGVSLMLQSKRSDSESPKNHPAAYSKKLEASSLTNPPSHAKTETENPNNPENLNEQELTQLIEEVRTEAGLTKHTHIVKREPLAFKRFTSPTMSFRRKSRKHSSVRSVKSNPLHSTGPESSGQPQQSAEPLKTVTNANQYPDSTVMAQSYSRMFHDESLSSILQFNQAITIETEEKVLIETGQEDPPRIKESCKHEWGEMRESVVPMATAETVETPLENGFKTYKVQITHNEHTQIPWYTIIFRRMRRMTSRPTKFRSRTSSRRKSSKKFSRSQSVSSSDSEFSSCDSPKKEHKNSNHAIKDRKNKTSMDSQQSPIQSGGDLLGPSLTPNRKISNISAFTKDTKDRMLSSLFSPISTALNRSRKRTKAERRAHKAFRTITFIVGLFAILWSPYYVVATVYGFCKGECIPSVLYNLSYYMCYLNSSGNPFAYALANRQFRSAFLRMLRGNFRRVP</sequence>
<feature type="transmembrane region" description="Helical" evidence="12">
    <location>
        <begin position="24"/>
        <end position="50"/>
    </location>
</feature>
<dbReference type="PRINTS" id="PR00243">
    <property type="entry name" value="MUSCARINICR"/>
</dbReference>
<evidence type="ECO:0000313" key="14">
    <source>
        <dbReference type="Proteomes" id="UP000095284"/>
    </source>
</evidence>
<feature type="region of interest" description="Disordered" evidence="11">
    <location>
        <begin position="335"/>
        <end position="372"/>
    </location>
</feature>
<dbReference type="eggNOG" id="KOG3656">
    <property type="taxonomic scope" value="Eukaryota"/>
</dbReference>
<dbReference type="PROSITE" id="PS50262">
    <property type="entry name" value="G_PROTEIN_RECEP_F1_2"/>
    <property type="match status" value="1"/>
</dbReference>
<feature type="transmembrane region" description="Helical" evidence="12">
    <location>
        <begin position="618"/>
        <end position="638"/>
    </location>
</feature>
<reference evidence="15" key="1">
    <citation type="submission" date="2016-11" db="UniProtKB">
        <authorList>
            <consortium name="WormBaseParasite"/>
        </authorList>
    </citation>
    <scope>IDENTIFICATION</scope>
</reference>
<keyword evidence="3 10" id="KW-0812">Transmembrane</keyword>
<evidence type="ECO:0000256" key="12">
    <source>
        <dbReference type="SAM" id="Phobius"/>
    </source>
</evidence>
<dbReference type="PROSITE" id="PS00237">
    <property type="entry name" value="G_PROTEIN_RECEP_F1_1"/>
    <property type="match status" value="1"/>
</dbReference>
<evidence type="ECO:0000256" key="9">
    <source>
        <dbReference type="ARBA" id="ARBA00023224"/>
    </source>
</evidence>
<feature type="compositionally biased region" description="Polar residues" evidence="11">
    <location>
        <begin position="355"/>
        <end position="372"/>
    </location>
</feature>
<keyword evidence="2" id="KW-1003">Cell membrane</keyword>
<evidence type="ECO:0000256" key="8">
    <source>
        <dbReference type="ARBA" id="ARBA00023170"/>
    </source>
</evidence>
<feature type="transmembrane region" description="Helical" evidence="12">
    <location>
        <begin position="142"/>
        <end position="164"/>
    </location>
</feature>
<keyword evidence="9 10" id="KW-0807">Transducer</keyword>
<protein>
    <submittedName>
        <fullName evidence="15">G_PROTEIN_RECEP_F1_2 domain-containing protein</fullName>
    </submittedName>
</protein>
<dbReference type="Pfam" id="PF00001">
    <property type="entry name" value="7tm_1"/>
    <property type="match status" value="2"/>
</dbReference>
<comment type="similarity">
    <text evidence="10">Belongs to the G-protein coupled receptor 1 family.</text>
</comment>
<organism evidence="14 15">
    <name type="scientific">Bursaphelenchus xylophilus</name>
    <name type="common">Pinewood nematode worm</name>
    <name type="synonym">Aphelenchoides xylophilus</name>
    <dbReference type="NCBI Taxonomy" id="6326"/>
    <lineage>
        <taxon>Eukaryota</taxon>
        <taxon>Metazoa</taxon>
        <taxon>Ecdysozoa</taxon>
        <taxon>Nematoda</taxon>
        <taxon>Chromadorea</taxon>
        <taxon>Rhabditida</taxon>
        <taxon>Tylenchina</taxon>
        <taxon>Tylenchomorpha</taxon>
        <taxon>Aphelenchoidea</taxon>
        <taxon>Aphelenchoididae</taxon>
        <taxon>Bursaphelenchus</taxon>
    </lineage>
</organism>
<evidence type="ECO:0000256" key="2">
    <source>
        <dbReference type="ARBA" id="ARBA00022475"/>
    </source>
</evidence>
<evidence type="ECO:0000256" key="4">
    <source>
        <dbReference type="ARBA" id="ARBA00022989"/>
    </source>
</evidence>
<evidence type="ECO:0000256" key="3">
    <source>
        <dbReference type="ARBA" id="ARBA00022692"/>
    </source>
</evidence>
<dbReference type="Gene3D" id="1.20.1070.10">
    <property type="entry name" value="Rhodopsin 7-helix transmembrane proteins"/>
    <property type="match status" value="2"/>
</dbReference>
<dbReference type="InterPro" id="IPR000276">
    <property type="entry name" value="GPCR_Rhodpsn"/>
</dbReference>
<feature type="transmembrane region" description="Helical" evidence="12">
    <location>
        <begin position="658"/>
        <end position="677"/>
    </location>
</feature>
<evidence type="ECO:0000256" key="10">
    <source>
        <dbReference type="RuleBase" id="RU000688"/>
    </source>
</evidence>
<evidence type="ECO:0000313" key="15">
    <source>
        <dbReference type="WBParaSite" id="BXY_1648000.1"/>
    </source>
</evidence>
<dbReference type="GO" id="GO:0043410">
    <property type="term" value="P:positive regulation of MAPK cascade"/>
    <property type="evidence" value="ECO:0007669"/>
    <property type="project" value="TreeGrafter"/>
</dbReference>
<keyword evidence="5 10" id="KW-0297">G-protein coupled receptor</keyword>
<evidence type="ECO:0000256" key="1">
    <source>
        <dbReference type="ARBA" id="ARBA00004651"/>
    </source>
</evidence>
<feature type="transmembrane region" description="Helical" evidence="12">
    <location>
        <begin position="195"/>
        <end position="213"/>
    </location>
</feature>
<evidence type="ECO:0000256" key="6">
    <source>
        <dbReference type="ARBA" id="ARBA00023136"/>
    </source>
</evidence>